<gene>
    <name evidence="1" type="ORF">VNO77_46266</name>
</gene>
<accession>A0AAN9JKG2</accession>
<sequence>MLVLLVKSHNYSLVALSPSTSSLSDVSTRAIPALTSSKAIVEGTLKSFLVGFKLLKIFLSIRHIELQVFLHFESKNESLFSDVLLV</sequence>
<dbReference type="AlphaFoldDB" id="A0AAN9JKG2"/>
<proteinExistence type="predicted"/>
<evidence type="ECO:0000313" key="1">
    <source>
        <dbReference type="EMBL" id="KAK7298944.1"/>
    </source>
</evidence>
<organism evidence="1 2">
    <name type="scientific">Canavalia gladiata</name>
    <name type="common">Sword bean</name>
    <name type="synonym">Dolichos gladiatus</name>
    <dbReference type="NCBI Taxonomy" id="3824"/>
    <lineage>
        <taxon>Eukaryota</taxon>
        <taxon>Viridiplantae</taxon>
        <taxon>Streptophyta</taxon>
        <taxon>Embryophyta</taxon>
        <taxon>Tracheophyta</taxon>
        <taxon>Spermatophyta</taxon>
        <taxon>Magnoliopsida</taxon>
        <taxon>eudicotyledons</taxon>
        <taxon>Gunneridae</taxon>
        <taxon>Pentapetalae</taxon>
        <taxon>rosids</taxon>
        <taxon>fabids</taxon>
        <taxon>Fabales</taxon>
        <taxon>Fabaceae</taxon>
        <taxon>Papilionoideae</taxon>
        <taxon>50 kb inversion clade</taxon>
        <taxon>NPAAA clade</taxon>
        <taxon>indigoferoid/millettioid clade</taxon>
        <taxon>Phaseoleae</taxon>
        <taxon>Canavalia</taxon>
    </lineage>
</organism>
<evidence type="ECO:0000313" key="2">
    <source>
        <dbReference type="Proteomes" id="UP001367508"/>
    </source>
</evidence>
<dbReference type="EMBL" id="JAYMYQ010000023">
    <property type="protein sequence ID" value="KAK7298944.1"/>
    <property type="molecule type" value="Genomic_DNA"/>
</dbReference>
<protein>
    <submittedName>
        <fullName evidence="1">Uncharacterized protein</fullName>
    </submittedName>
</protein>
<reference evidence="1 2" key="1">
    <citation type="submission" date="2024-01" db="EMBL/GenBank/DDBJ databases">
        <title>The genomes of 5 underutilized Papilionoideae crops provide insights into root nodulation and disease resistanc.</title>
        <authorList>
            <person name="Jiang F."/>
        </authorList>
    </citation>
    <scope>NUCLEOTIDE SEQUENCE [LARGE SCALE GENOMIC DNA]</scope>
    <source>
        <strain evidence="1">LVBAO_FW01</strain>
        <tissue evidence="1">Leaves</tissue>
    </source>
</reference>
<dbReference type="Proteomes" id="UP001367508">
    <property type="component" value="Unassembled WGS sequence"/>
</dbReference>
<name>A0AAN9JKG2_CANGL</name>
<comment type="caution">
    <text evidence="1">The sequence shown here is derived from an EMBL/GenBank/DDBJ whole genome shotgun (WGS) entry which is preliminary data.</text>
</comment>
<keyword evidence="2" id="KW-1185">Reference proteome</keyword>